<dbReference type="Proteomes" id="UP000318571">
    <property type="component" value="Chromosome 9"/>
</dbReference>
<sequence length="119" mass="13450">MALAFPQAQNPYLSIKVNVGGSGYETDVSKQEVHNKLINAQGVKEEYEPFQDHVPPFLALPAITPYDSRDSPSDSYFKPKPQPYRAEARETYTPYQEAIEEPAAPYPLEEDDADDKQEE</sequence>
<feature type="region of interest" description="Disordered" evidence="1">
    <location>
        <begin position="62"/>
        <end position="119"/>
    </location>
</feature>
<name>A0A553NXU1_TIGCA</name>
<accession>A0A553NXU1</accession>
<organism evidence="2 3">
    <name type="scientific">Tigriopus californicus</name>
    <name type="common">Marine copepod</name>
    <dbReference type="NCBI Taxonomy" id="6832"/>
    <lineage>
        <taxon>Eukaryota</taxon>
        <taxon>Metazoa</taxon>
        <taxon>Ecdysozoa</taxon>
        <taxon>Arthropoda</taxon>
        <taxon>Crustacea</taxon>
        <taxon>Multicrustacea</taxon>
        <taxon>Hexanauplia</taxon>
        <taxon>Copepoda</taxon>
        <taxon>Harpacticoida</taxon>
        <taxon>Harpacticidae</taxon>
        <taxon>Tigriopus</taxon>
    </lineage>
</organism>
<comment type="caution">
    <text evidence="2">The sequence shown here is derived from an EMBL/GenBank/DDBJ whole genome shotgun (WGS) entry which is preliminary data.</text>
</comment>
<evidence type="ECO:0000313" key="2">
    <source>
        <dbReference type="EMBL" id="TRY70255.1"/>
    </source>
</evidence>
<feature type="compositionally biased region" description="Acidic residues" evidence="1">
    <location>
        <begin position="108"/>
        <end position="119"/>
    </location>
</feature>
<gene>
    <name evidence="2" type="ORF">TCAL_07538</name>
</gene>
<reference evidence="2 3" key="1">
    <citation type="journal article" date="2018" name="Nat. Ecol. Evol.">
        <title>Genomic signatures of mitonuclear coevolution across populations of Tigriopus californicus.</title>
        <authorList>
            <person name="Barreto F.S."/>
            <person name="Watson E.T."/>
            <person name="Lima T.G."/>
            <person name="Willett C.S."/>
            <person name="Edmands S."/>
            <person name="Li W."/>
            <person name="Burton R.S."/>
        </authorList>
    </citation>
    <scope>NUCLEOTIDE SEQUENCE [LARGE SCALE GENOMIC DNA]</scope>
    <source>
        <strain evidence="2 3">San Diego</strain>
    </source>
</reference>
<keyword evidence="3" id="KW-1185">Reference proteome</keyword>
<proteinExistence type="predicted"/>
<evidence type="ECO:0000256" key="1">
    <source>
        <dbReference type="SAM" id="MobiDB-lite"/>
    </source>
</evidence>
<dbReference type="AlphaFoldDB" id="A0A553NXU1"/>
<dbReference type="EMBL" id="VCGU01000009">
    <property type="protein sequence ID" value="TRY70255.1"/>
    <property type="molecule type" value="Genomic_DNA"/>
</dbReference>
<evidence type="ECO:0000313" key="3">
    <source>
        <dbReference type="Proteomes" id="UP000318571"/>
    </source>
</evidence>
<protein>
    <submittedName>
        <fullName evidence="2">Uncharacterized protein</fullName>
    </submittedName>
</protein>